<feature type="domain" description="N-acetyltransferase" evidence="1">
    <location>
        <begin position="14"/>
        <end position="160"/>
    </location>
</feature>
<accession>A0A916TZK7</accession>
<dbReference type="Gene3D" id="3.40.630.30">
    <property type="match status" value="1"/>
</dbReference>
<evidence type="ECO:0000313" key="3">
    <source>
        <dbReference type="Proteomes" id="UP000637002"/>
    </source>
</evidence>
<comment type="caution">
    <text evidence="2">The sequence shown here is derived from an EMBL/GenBank/DDBJ whole genome shotgun (WGS) entry which is preliminary data.</text>
</comment>
<proteinExistence type="predicted"/>
<organism evidence="2 3">
    <name type="scientific">Chelatococcus reniformis</name>
    <dbReference type="NCBI Taxonomy" id="1494448"/>
    <lineage>
        <taxon>Bacteria</taxon>
        <taxon>Pseudomonadati</taxon>
        <taxon>Pseudomonadota</taxon>
        <taxon>Alphaproteobacteria</taxon>
        <taxon>Hyphomicrobiales</taxon>
        <taxon>Chelatococcaceae</taxon>
        <taxon>Chelatococcus</taxon>
    </lineage>
</organism>
<dbReference type="GO" id="GO:0016747">
    <property type="term" value="F:acyltransferase activity, transferring groups other than amino-acyl groups"/>
    <property type="evidence" value="ECO:0007669"/>
    <property type="project" value="InterPro"/>
</dbReference>
<reference evidence="2" key="1">
    <citation type="journal article" date="2014" name="Int. J. Syst. Evol. Microbiol.">
        <title>Complete genome sequence of Corynebacterium casei LMG S-19264T (=DSM 44701T), isolated from a smear-ripened cheese.</title>
        <authorList>
            <consortium name="US DOE Joint Genome Institute (JGI-PGF)"/>
            <person name="Walter F."/>
            <person name="Albersmeier A."/>
            <person name="Kalinowski J."/>
            <person name="Ruckert C."/>
        </authorList>
    </citation>
    <scope>NUCLEOTIDE SEQUENCE</scope>
    <source>
        <strain evidence="2">CGMCC 1.12919</strain>
    </source>
</reference>
<dbReference type="InterPro" id="IPR000182">
    <property type="entry name" value="GNAT_dom"/>
</dbReference>
<dbReference type="PROSITE" id="PS51186">
    <property type="entry name" value="GNAT"/>
    <property type="match status" value="1"/>
</dbReference>
<dbReference type="Pfam" id="PF00583">
    <property type="entry name" value="Acetyltransf_1"/>
    <property type="match status" value="1"/>
</dbReference>
<name>A0A916TZK7_9HYPH</name>
<dbReference type="InterPro" id="IPR016181">
    <property type="entry name" value="Acyl_CoA_acyltransferase"/>
</dbReference>
<evidence type="ECO:0000259" key="1">
    <source>
        <dbReference type="PROSITE" id="PS51186"/>
    </source>
</evidence>
<keyword evidence="3" id="KW-1185">Reference proteome</keyword>
<dbReference type="RefSeq" id="WP_188607426.1">
    <property type="nucleotide sequence ID" value="NZ_BMGG01000001.1"/>
</dbReference>
<dbReference type="CDD" id="cd04301">
    <property type="entry name" value="NAT_SF"/>
    <property type="match status" value="1"/>
</dbReference>
<dbReference type="Proteomes" id="UP000637002">
    <property type="component" value="Unassembled WGS sequence"/>
</dbReference>
<sequence length="180" mass="20218">MIFEPFERFLAAEFQVKYATEAWERRAAARLRRQVFCIEQRIFSGDDRDAVDDVAIPLVALSLMGVAANDVVGTVRIHEAEAGVWWGSRLAVDSDYRRVGALGATLIRLAVCSAHARGCRRFLAHVQSRNEALFHRLAWRTLGHVDLHGHRHAHMEADLAHYPPFSAVETGLHTLARRAA</sequence>
<protein>
    <recommendedName>
        <fullName evidence="1">N-acetyltransferase domain-containing protein</fullName>
    </recommendedName>
</protein>
<dbReference type="EMBL" id="BMGG01000001">
    <property type="protein sequence ID" value="GGC47932.1"/>
    <property type="molecule type" value="Genomic_DNA"/>
</dbReference>
<dbReference type="NCBIfam" id="TIGR04045">
    <property type="entry name" value="MSMEG_0567_GNAT"/>
    <property type="match status" value="1"/>
</dbReference>
<dbReference type="SUPFAM" id="SSF55729">
    <property type="entry name" value="Acyl-CoA N-acyltransferases (Nat)"/>
    <property type="match status" value="1"/>
</dbReference>
<evidence type="ECO:0000313" key="2">
    <source>
        <dbReference type="EMBL" id="GGC47932.1"/>
    </source>
</evidence>
<gene>
    <name evidence="2" type="ORF">GCM10010994_03870</name>
</gene>
<dbReference type="AlphaFoldDB" id="A0A916TZK7"/>
<reference evidence="2" key="2">
    <citation type="submission" date="2020-09" db="EMBL/GenBank/DDBJ databases">
        <authorList>
            <person name="Sun Q."/>
            <person name="Zhou Y."/>
        </authorList>
    </citation>
    <scope>NUCLEOTIDE SEQUENCE</scope>
    <source>
        <strain evidence="2">CGMCC 1.12919</strain>
    </source>
</reference>
<dbReference type="InterPro" id="IPR024035">
    <property type="entry name" value="MSMEG_0567_GNAT"/>
</dbReference>